<gene>
    <name evidence="2" type="ORF">HINF_LOCUS45510</name>
    <name evidence="3" type="ORF">HINF_LOCUS53899</name>
</gene>
<organism evidence="2">
    <name type="scientific">Hexamita inflata</name>
    <dbReference type="NCBI Taxonomy" id="28002"/>
    <lineage>
        <taxon>Eukaryota</taxon>
        <taxon>Metamonada</taxon>
        <taxon>Diplomonadida</taxon>
        <taxon>Hexamitidae</taxon>
        <taxon>Hexamitinae</taxon>
        <taxon>Hexamita</taxon>
    </lineage>
</organism>
<dbReference type="AlphaFoldDB" id="A0AA86UH19"/>
<accession>A0AA86UH19</accession>
<reference evidence="2" key="1">
    <citation type="submission" date="2023-06" db="EMBL/GenBank/DDBJ databases">
        <authorList>
            <person name="Kurt Z."/>
        </authorList>
    </citation>
    <scope>NUCLEOTIDE SEQUENCE</scope>
</reference>
<dbReference type="EMBL" id="CATOUU010000895">
    <property type="protein sequence ID" value="CAI9957865.1"/>
    <property type="molecule type" value="Genomic_DNA"/>
</dbReference>
<reference evidence="3 4" key="2">
    <citation type="submission" date="2024-07" db="EMBL/GenBank/DDBJ databases">
        <authorList>
            <person name="Akdeniz Z."/>
        </authorList>
    </citation>
    <scope>NUCLEOTIDE SEQUENCE [LARGE SCALE GENOMIC DNA]</scope>
</reference>
<dbReference type="EMBL" id="CAXDID020000277">
    <property type="protein sequence ID" value="CAL6069275.1"/>
    <property type="molecule type" value="Genomic_DNA"/>
</dbReference>
<dbReference type="Proteomes" id="UP001642409">
    <property type="component" value="Unassembled WGS sequence"/>
</dbReference>
<keyword evidence="1" id="KW-0812">Transmembrane</keyword>
<evidence type="ECO:0000313" key="4">
    <source>
        <dbReference type="Proteomes" id="UP001642409"/>
    </source>
</evidence>
<evidence type="ECO:0000313" key="3">
    <source>
        <dbReference type="EMBL" id="CAL6069275.1"/>
    </source>
</evidence>
<name>A0AA86UH19_9EUKA</name>
<keyword evidence="4" id="KW-1185">Reference proteome</keyword>
<keyword evidence="1" id="KW-0472">Membrane</keyword>
<comment type="caution">
    <text evidence="2">The sequence shown here is derived from an EMBL/GenBank/DDBJ whole genome shotgun (WGS) entry which is preliminary data.</text>
</comment>
<evidence type="ECO:0000256" key="1">
    <source>
        <dbReference type="SAM" id="Phobius"/>
    </source>
</evidence>
<keyword evidence="1" id="KW-1133">Transmembrane helix</keyword>
<sequence>MFQIIINKLIQIDKVSFQTLKSIRKVYINIFILFQYSSLLFVLRGGQFLQYCLFPKIAILTSLQLSLHIWHHRHLQGWSQCVDCLLDFKDLLLIDWLWLVELRSLLLLSLNLANLGLLGLCEWNEDTYLAVLEGNELALWGYASHVLVDLGLWGLGLSWDNLAALALGLSQNYSLLLLLLVAASIEISTNTAGISNNHTNISDSISYGIHQQPQYPLVPRSYLQYPSQQLLSQESQSEYYVIMKWKLNQIVINCILFYQQQENTMITHFCDIIIDLIGLDLLNLILV</sequence>
<proteinExistence type="predicted"/>
<evidence type="ECO:0000313" key="2">
    <source>
        <dbReference type="EMBL" id="CAI9957865.1"/>
    </source>
</evidence>
<protein>
    <submittedName>
        <fullName evidence="3">Hypothetical_protein</fullName>
    </submittedName>
</protein>
<feature type="transmembrane region" description="Helical" evidence="1">
    <location>
        <begin position="26"/>
        <end position="42"/>
    </location>
</feature>